<evidence type="ECO:0000313" key="5">
    <source>
        <dbReference type="Proteomes" id="UP000597444"/>
    </source>
</evidence>
<protein>
    <recommendedName>
        <fullName evidence="3">Response regulatory domain-containing protein</fullName>
    </recommendedName>
</protein>
<dbReference type="InterPro" id="IPR011006">
    <property type="entry name" value="CheY-like_superfamily"/>
</dbReference>
<name>A0A8J3N150_9CHLR</name>
<dbReference type="Pfam" id="PF00072">
    <property type="entry name" value="Response_reg"/>
    <property type="match status" value="1"/>
</dbReference>
<evidence type="ECO:0000259" key="3">
    <source>
        <dbReference type="PROSITE" id="PS50110"/>
    </source>
</evidence>
<proteinExistence type="predicted"/>
<dbReference type="SUPFAM" id="SSF52172">
    <property type="entry name" value="CheY-like"/>
    <property type="match status" value="1"/>
</dbReference>
<dbReference type="GO" id="GO:0000160">
    <property type="term" value="P:phosphorelay signal transduction system"/>
    <property type="evidence" value="ECO:0007669"/>
    <property type="project" value="InterPro"/>
</dbReference>
<evidence type="ECO:0000256" key="1">
    <source>
        <dbReference type="ARBA" id="ARBA00022553"/>
    </source>
</evidence>
<feature type="domain" description="Response regulatory" evidence="3">
    <location>
        <begin position="4"/>
        <end position="122"/>
    </location>
</feature>
<gene>
    <name evidence="4" type="ORF">KSF_022610</name>
</gene>
<dbReference type="EMBL" id="BNJK01000001">
    <property type="protein sequence ID" value="GHO92213.1"/>
    <property type="molecule type" value="Genomic_DNA"/>
</dbReference>
<dbReference type="SMART" id="SM00448">
    <property type="entry name" value="REC"/>
    <property type="match status" value="1"/>
</dbReference>
<reference evidence="4" key="1">
    <citation type="submission" date="2020-10" db="EMBL/GenBank/DDBJ databases">
        <title>Taxonomic study of unclassified bacteria belonging to the class Ktedonobacteria.</title>
        <authorList>
            <person name="Yabe S."/>
            <person name="Wang C.M."/>
            <person name="Zheng Y."/>
            <person name="Sakai Y."/>
            <person name="Cavaletti L."/>
            <person name="Monciardini P."/>
            <person name="Donadio S."/>
        </authorList>
    </citation>
    <scope>NUCLEOTIDE SEQUENCE</scope>
    <source>
        <strain evidence="4">ID150040</strain>
    </source>
</reference>
<comment type="caution">
    <text evidence="4">The sequence shown here is derived from an EMBL/GenBank/DDBJ whole genome shotgun (WGS) entry which is preliminary data.</text>
</comment>
<dbReference type="Gene3D" id="3.40.50.2300">
    <property type="match status" value="1"/>
</dbReference>
<dbReference type="PANTHER" id="PTHR44591">
    <property type="entry name" value="STRESS RESPONSE REGULATOR PROTEIN 1"/>
    <property type="match status" value="1"/>
</dbReference>
<sequence length="129" mass="14808">MGTRILVINDTQEILEMFRMLLEDEGYEVILSSFPMQKIQEVEQINPQLIILDFIFGERKLGWQMLQLLKMQRSTASIPIIICTAAESAVRDQEGYLVSQGIQIVYKPFDIDVLLLAIRRALETSGKTF</sequence>
<dbReference type="PROSITE" id="PS50110">
    <property type="entry name" value="RESPONSE_REGULATORY"/>
    <property type="match status" value="1"/>
</dbReference>
<keyword evidence="5" id="KW-1185">Reference proteome</keyword>
<accession>A0A8J3N150</accession>
<evidence type="ECO:0000313" key="4">
    <source>
        <dbReference type="EMBL" id="GHO92213.1"/>
    </source>
</evidence>
<evidence type="ECO:0000256" key="2">
    <source>
        <dbReference type="PROSITE-ProRule" id="PRU00169"/>
    </source>
</evidence>
<dbReference type="AlphaFoldDB" id="A0A8J3N150"/>
<dbReference type="InterPro" id="IPR050595">
    <property type="entry name" value="Bact_response_regulator"/>
</dbReference>
<organism evidence="4 5">
    <name type="scientific">Reticulibacter mediterranei</name>
    <dbReference type="NCBI Taxonomy" id="2778369"/>
    <lineage>
        <taxon>Bacteria</taxon>
        <taxon>Bacillati</taxon>
        <taxon>Chloroflexota</taxon>
        <taxon>Ktedonobacteria</taxon>
        <taxon>Ktedonobacterales</taxon>
        <taxon>Reticulibacteraceae</taxon>
        <taxon>Reticulibacter</taxon>
    </lineage>
</organism>
<keyword evidence="1 2" id="KW-0597">Phosphoprotein</keyword>
<dbReference type="RefSeq" id="WP_220203062.1">
    <property type="nucleotide sequence ID" value="NZ_BNJK01000001.1"/>
</dbReference>
<dbReference type="Proteomes" id="UP000597444">
    <property type="component" value="Unassembled WGS sequence"/>
</dbReference>
<feature type="modified residue" description="4-aspartylphosphate" evidence="2">
    <location>
        <position position="53"/>
    </location>
</feature>
<dbReference type="PANTHER" id="PTHR44591:SF3">
    <property type="entry name" value="RESPONSE REGULATORY DOMAIN-CONTAINING PROTEIN"/>
    <property type="match status" value="1"/>
</dbReference>
<dbReference type="InterPro" id="IPR001789">
    <property type="entry name" value="Sig_transdc_resp-reg_receiver"/>
</dbReference>